<protein>
    <submittedName>
        <fullName evidence="1">Uncharacterized protein</fullName>
    </submittedName>
</protein>
<dbReference type="EMBL" id="BAFN01000002">
    <property type="protein sequence ID" value="GAN35375.1"/>
    <property type="molecule type" value="Genomic_DNA"/>
</dbReference>
<reference evidence="2" key="1">
    <citation type="journal article" date="2015" name="Genome Announc.">
        <title>Draft Genome Sequence of an Anaerobic Ammonium-Oxidizing Bacterium, "Candidatus Brocadia sinica".</title>
        <authorList>
            <person name="Oshiki M."/>
            <person name="Shinyako-Hata K."/>
            <person name="Satoh H."/>
            <person name="Okabe S."/>
        </authorList>
    </citation>
    <scope>NUCLEOTIDE SEQUENCE [LARGE SCALE GENOMIC DNA]</scope>
    <source>
        <strain evidence="2">JPN1</strain>
    </source>
</reference>
<comment type="caution">
    <text evidence="1">The sequence shown here is derived from an EMBL/GenBank/DDBJ whole genome shotgun (WGS) entry which is preliminary data.</text>
</comment>
<dbReference type="Proteomes" id="UP000032309">
    <property type="component" value="Unassembled WGS sequence"/>
</dbReference>
<keyword evidence="2" id="KW-1185">Reference proteome</keyword>
<name>A0ABQ0K2U3_9BACT</name>
<accession>A0ABQ0K2U3</accession>
<organism evidence="1 2">
    <name type="scientific">Candidatus Brocadia sinica JPN1</name>
    <dbReference type="NCBI Taxonomy" id="1197129"/>
    <lineage>
        <taxon>Bacteria</taxon>
        <taxon>Pseudomonadati</taxon>
        <taxon>Planctomycetota</taxon>
        <taxon>Candidatus Brocadiia</taxon>
        <taxon>Candidatus Brocadiales</taxon>
        <taxon>Candidatus Brocadiaceae</taxon>
        <taxon>Candidatus Brocadia</taxon>
    </lineage>
</organism>
<evidence type="ECO:0000313" key="1">
    <source>
        <dbReference type="EMBL" id="GAN35375.1"/>
    </source>
</evidence>
<evidence type="ECO:0000313" key="2">
    <source>
        <dbReference type="Proteomes" id="UP000032309"/>
    </source>
</evidence>
<proteinExistence type="predicted"/>
<gene>
    <name evidence="1" type="ORF">BROSI_B0013</name>
</gene>
<sequence>MGEATCKDDVQKNSDILTLSLEYLTKDLTIHYL</sequence>